<name>A0A2K1L3R2_PHYPA</name>
<dbReference type="InterPro" id="IPR001087">
    <property type="entry name" value="GDSL"/>
</dbReference>
<dbReference type="AlphaFoldDB" id="A0A2K1L3R2"/>
<keyword evidence="2" id="KW-0378">Hydrolase</keyword>
<keyword evidence="3" id="KW-0443">Lipid metabolism</keyword>
<dbReference type="Pfam" id="PF00657">
    <property type="entry name" value="Lipase_GDSL"/>
    <property type="match status" value="1"/>
</dbReference>
<evidence type="ECO:0000313" key="4">
    <source>
        <dbReference type="EMBL" id="PNR60665.1"/>
    </source>
</evidence>
<keyword evidence="6" id="KW-1185">Reference proteome</keyword>
<dbReference type="InterPro" id="IPR036514">
    <property type="entry name" value="SGNH_hydro_sf"/>
</dbReference>
<dbReference type="Gene3D" id="3.40.50.1110">
    <property type="entry name" value="SGNH hydrolase"/>
    <property type="match status" value="1"/>
</dbReference>
<organism evidence="4">
    <name type="scientific">Physcomitrium patens</name>
    <name type="common">Spreading-leaved earth moss</name>
    <name type="synonym">Physcomitrella patens</name>
    <dbReference type="NCBI Taxonomy" id="3218"/>
    <lineage>
        <taxon>Eukaryota</taxon>
        <taxon>Viridiplantae</taxon>
        <taxon>Streptophyta</taxon>
        <taxon>Embryophyta</taxon>
        <taxon>Bryophyta</taxon>
        <taxon>Bryophytina</taxon>
        <taxon>Bryopsida</taxon>
        <taxon>Funariidae</taxon>
        <taxon>Funariales</taxon>
        <taxon>Funariaceae</taxon>
        <taxon>Physcomitrium</taxon>
    </lineage>
</organism>
<dbReference type="EMBL" id="ABEU02000002">
    <property type="protein sequence ID" value="PNR60665.1"/>
    <property type="molecule type" value="Genomic_DNA"/>
</dbReference>
<dbReference type="Proteomes" id="UP000006727">
    <property type="component" value="Chromosome 2"/>
</dbReference>
<dbReference type="Gramene" id="Pp3c2_30910V3.2">
    <property type="protein sequence ID" value="Pp3c2_30910V3.2"/>
    <property type="gene ID" value="Pp3c2_30910"/>
</dbReference>
<evidence type="ECO:0000313" key="6">
    <source>
        <dbReference type="Proteomes" id="UP000006727"/>
    </source>
</evidence>
<evidence type="ECO:0000256" key="1">
    <source>
        <dbReference type="ARBA" id="ARBA00008668"/>
    </source>
</evidence>
<dbReference type="STRING" id="3218.A0A2K1L3R2"/>
<reference evidence="4 6" key="1">
    <citation type="journal article" date="2008" name="Science">
        <title>The Physcomitrella genome reveals evolutionary insights into the conquest of land by plants.</title>
        <authorList>
            <person name="Rensing S."/>
            <person name="Lang D."/>
            <person name="Zimmer A."/>
            <person name="Terry A."/>
            <person name="Salamov A."/>
            <person name="Shapiro H."/>
            <person name="Nishiyama T."/>
            <person name="Perroud P.-F."/>
            <person name="Lindquist E."/>
            <person name="Kamisugi Y."/>
            <person name="Tanahashi T."/>
            <person name="Sakakibara K."/>
            <person name="Fujita T."/>
            <person name="Oishi K."/>
            <person name="Shin-I T."/>
            <person name="Kuroki Y."/>
            <person name="Toyoda A."/>
            <person name="Suzuki Y."/>
            <person name="Hashimoto A."/>
            <person name="Yamaguchi K."/>
            <person name="Sugano A."/>
            <person name="Kohara Y."/>
            <person name="Fujiyama A."/>
            <person name="Anterola A."/>
            <person name="Aoki S."/>
            <person name="Ashton N."/>
            <person name="Barbazuk W.B."/>
            <person name="Barker E."/>
            <person name="Bennetzen J."/>
            <person name="Bezanilla M."/>
            <person name="Blankenship R."/>
            <person name="Cho S.H."/>
            <person name="Dutcher S."/>
            <person name="Estelle M."/>
            <person name="Fawcett J.A."/>
            <person name="Gundlach H."/>
            <person name="Hanada K."/>
            <person name="Heyl A."/>
            <person name="Hicks K.A."/>
            <person name="Hugh J."/>
            <person name="Lohr M."/>
            <person name="Mayer K."/>
            <person name="Melkozernov A."/>
            <person name="Murata T."/>
            <person name="Nelson D."/>
            <person name="Pils B."/>
            <person name="Prigge M."/>
            <person name="Reiss B."/>
            <person name="Renner T."/>
            <person name="Rombauts S."/>
            <person name="Rushton P."/>
            <person name="Sanderfoot A."/>
            <person name="Schween G."/>
            <person name="Shiu S.-H."/>
            <person name="Stueber K."/>
            <person name="Theodoulou F.L."/>
            <person name="Tu H."/>
            <person name="Van de Peer Y."/>
            <person name="Verrier P.J."/>
            <person name="Waters E."/>
            <person name="Wood A."/>
            <person name="Yang L."/>
            <person name="Cove D."/>
            <person name="Cuming A."/>
            <person name="Hasebe M."/>
            <person name="Lucas S."/>
            <person name="Mishler D.B."/>
            <person name="Reski R."/>
            <person name="Grigoriev I."/>
            <person name="Quatrano R.S."/>
            <person name="Boore J.L."/>
        </authorList>
    </citation>
    <scope>NUCLEOTIDE SEQUENCE [LARGE SCALE GENOMIC DNA]</scope>
    <source>
        <strain evidence="5 6">cv. Gransden 2004</strain>
    </source>
</reference>
<dbReference type="Gramene" id="Pp3c2_30910V3.1">
    <property type="protein sequence ID" value="Pp3c2_30910V3.1"/>
    <property type="gene ID" value="Pp3c2_30910"/>
</dbReference>
<gene>
    <name evidence="5" type="primary">LOC112278698</name>
    <name evidence="4" type="ORF">PHYPA_003458</name>
</gene>
<dbReference type="EnsemblPlants" id="Pp3c2_30910V3.2">
    <property type="protein sequence ID" value="Pp3c2_30910V3.2"/>
    <property type="gene ID" value="Pp3c2_30910"/>
</dbReference>
<dbReference type="EnsemblPlants" id="Pp3c2_30910V3.1">
    <property type="protein sequence ID" value="Pp3c2_30910V3.1"/>
    <property type="gene ID" value="Pp3c2_30910"/>
</dbReference>
<evidence type="ECO:0000256" key="3">
    <source>
        <dbReference type="ARBA" id="ARBA00023098"/>
    </source>
</evidence>
<accession>A0A2K1L3R2</accession>
<dbReference type="OMA" id="FIATMMG"/>
<dbReference type="GO" id="GO:0016788">
    <property type="term" value="F:hydrolase activity, acting on ester bonds"/>
    <property type="evidence" value="ECO:0007669"/>
    <property type="project" value="InterPro"/>
</dbReference>
<evidence type="ECO:0000256" key="2">
    <source>
        <dbReference type="ARBA" id="ARBA00022801"/>
    </source>
</evidence>
<dbReference type="OrthoDB" id="1600564at2759"/>
<dbReference type="PANTHER" id="PTHR46020">
    <property type="entry name" value="OSJNBB0059K02.9 PROTEIN"/>
    <property type="match status" value="1"/>
</dbReference>
<reference evidence="4 6" key="2">
    <citation type="journal article" date="2018" name="Plant J.">
        <title>The Physcomitrella patens chromosome-scale assembly reveals moss genome structure and evolution.</title>
        <authorList>
            <person name="Lang D."/>
            <person name="Ullrich K.K."/>
            <person name="Murat F."/>
            <person name="Fuchs J."/>
            <person name="Jenkins J."/>
            <person name="Haas F.B."/>
            <person name="Piednoel M."/>
            <person name="Gundlach H."/>
            <person name="Van Bel M."/>
            <person name="Meyberg R."/>
            <person name="Vives C."/>
            <person name="Morata J."/>
            <person name="Symeonidi A."/>
            <person name="Hiss M."/>
            <person name="Muchero W."/>
            <person name="Kamisugi Y."/>
            <person name="Saleh O."/>
            <person name="Blanc G."/>
            <person name="Decker E.L."/>
            <person name="van Gessel N."/>
            <person name="Grimwood J."/>
            <person name="Hayes R.D."/>
            <person name="Graham S.W."/>
            <person name="Gunter L.E."/>
            <person name="McDaniel S.F."/>
            <person name="Hoernstein S.N.W."/>
            <person name="Larsson A."/>
            <person name="Li F.W."/>
            <person name="Perroud P.F."/>
            <person name="Phillips J."/>
            <person name="Ranjan P."/>
            <person name="Rokshar D.S."/>
            <person name="Rothfels C.J."/>
            <person name="Schneider L."/>
            <person name="Shu S."/>
            <person name="Stevenson D.W."/>
            <person name="Thummler F."/>
            <person name="Tillich M."/>
            <person name="Villarreal Aguilar J.C."/>
            <person name="Widiez T."/>
            <person name="Wong G.K."/>
            <person name="Wymore A."/>
            <person name="Zhang Y."/>
            <person name="Zimmer A.D."/>
            <person name="Quatrano R.S."/>
            <person name="Mayer K.F.X."/>
            <person name="Goodstein D."/>
            <person name="Casacuberta J.M."/>
            <person name="Vandepoele K."/>
            <person name="Reski R."/>
            <person name="Cuming A.C."/>
            <person name="Tuskan G.A."/>
            <person name="Maumus F."/>
            <person name="Salse J."/>
            <person name="Schmutz J."/>
            <person name="Rensing S.A."/>
        </authorList>
    </citation>
    <scope>NUCLEOTIDE SEQUENCE [LARGE SCALE GENOMIC DNA]</scope>
    <source>
        <strain evidence="5 6">cv. Gransden 2004</strain>
    </source>
</reference>
<proteinExistence type="inferred from homology"/>
<reference evidence="5" key="3">
    <citation type="submission" date="2020-12" db="UniProtKB">
        <authorList>
            <consortium name="EnsemblPlants"/>
        </authorList>
    </citation>
    <scope>IDENTIFICATION</scope>
</reference>
<sequence>MPAVSLYVRLDCSETRPSSMSRMVACPKNRRAPRIVHTVWLFASLAACLLLTTHFGCAQGAQGLFVFGDSYTDTGENLKYPYGMTWPGDGGARRSSDGHNEVDYIAAKLGVPSPTPWEDLPGNGYQTNGGVNFGVGGAAVTYAYGWKPLEKQVDEFEALVKGGTWTGDHLAQSVALVSIGVNDYTYYNQYGNVVQGVSAFIDTVVDQIGIQMQRIHNLGVGSLMVENLVPMSCMPFTTLWVNGETGCATNELLDTETNLHDAKLHYKVDELNSVGANILMLDLTKALRQLFENGPSYGFTEAYKRCCTGSCGGGDGYTVCNNPANHVIFDSIHPTEAAWKAVTDLYSYSTGFTKGATLNTWFRQNQMIN</sequence>
<dbReference type="GeneID" id="112278698"/>
<dbReference type="GO" id="GO:0006629">
    <property type="term" value="P:lipid metabolic process"/>
    <property type="evidence" value="ECO:0007669"/>
    <property type="project" value="UniProtKB-KW"/>
</dbReference>
<dbReference type="RefSeq" id="XP_024368107.1">
    <property type="nucleotide sequence ID" value="XM_024512339.2"/>
</dbReference>
<comment type="similarity">
    <text evidence="1">Belongs to the 'GDSL' lipolytic enzyme family.</text>
</comment>
<dbReference type="PaxDb" id="3218-PP1S456_15V6.1"/>
<protein>
    <recommendedName>
        <fullName evidence="7">GDSL esterase/lipase</fullName>
    </recommendedName>
</protein>
<evidence type="ECO:0008006" key="7">
    <source>
        <dbReference type="Google" id="ProtNLM"/>
    </source>
</evidence>
<dbReference type="SUPFAM" id="SSF52266">
    <property type="entry name" value="SGNH hydrolase"/>
    <property type="match status" value="1"/>
</dbReference>
<dbReference type="PANTHER" id="PTHR46020:SF4">
    <property type="entry name" value="OS04G0650200 PROTEIN"/>
    <property type="match status" value="1"/>
</dbReference>
<evidence type="ECO:0000313" key="5">
    <source>
        <dbReference type="EnsemblPlants" id="Pp3c2_30910V3.1"/>
    </source>
</evidence>